<feature type="domain" description="Protein kinase" evidence="8">
    <location>
        <begin position="285"/>
        <end position="557"/>
    </location>
</feature>
<dbReference type="PANTHER" id="PTHR44167">
    <property type="entry name" value="OVARIAN-SPECIFIC SERINE/THREONINE-PROTEIN KINASE LOK-RELATED"/>
    <property type="match status" value="1"/>
</dbReference>
<dbReference type="PANTHER" id="PTHR44167:SF24">
    <property type="entry name" value="SERINE_THREONINE-PROTEIN KINASE CHK2"/>
    <property type="match status" value="1"/>
</dbReference>
<dbReference type="InterPro" id="IPR008984">
    <property type="entry name" value="SMAD_FHA_dom_sf"/>
</dbReference>
<dbReference type="InterPro" id="IPR008271">
    <property type="entry name" value="Ser/Thr_kinase_AS"/>
</dbReference>
<feature type="compositionally biased region" description="Basic residues" evidence="6">
    <location>
        <begin position="567"/>
        <end position="577"/>
    </location>
</feature>
<protein>
    <recommendedName>
        <fullName evidence="1">non-specific serine/threonine protein kinase</fullName>
        <ecNumber evidence="1">2.7.11.1</ecNumber>
    </recommendedName>
</protein>
<dbReference type="RefSeq" id="XP_005831083.1">
    <property type="nucleotide sequence ID" value="XM_005831026.1"/>
</dbReference>
<evidence type="ECO:0000256" key="6">
    <source>
        <dbReference type="SAM" id="MobiDB-lite"/>
    </source>
</evidence>
<dbReference type="GO" id="GO:0005524">
    <property type="term" value="F:ATP binding"/>
    <property type="evidence" value="ECO:0007669"/>
    <property type="project" value="InterPro"/>
</dbReference>
<dbReference type="Proteomes" id="UP000011087">
    <property type="component" value="Unassembled WGS sequence"/>
</dbReference>
<dbReference type="GO" id="GO:0004674">
    <property type="term" value="F:protein serine/threonine kinase activity"/>
    <property type="evidence" value="ECO:0007669"/>
    <property type="project" value="UniProtKB-KW"/>
</dbReference>
<dbReference type="EnsemblProtists" id="EKX44103">
    <property type="protein sequence ID" value="EKX44103"/>
    <property type="gene ID" value="GUITHDRAFT_109887"/>
</dbReference>
<evidence type="ECO:0000256" key="1">
    <source>
        <dbReference type="ARBA" id="ARBA00012513"/>
    </source>
</evidence>
<dbReference type="GeneID" id="17300877"/>
<keyword evidence="11" id="KW-1185">Reference proteome</keyword>
<dbReference type="GO" id="GO:0005634">
    <property type="term" value="C:nucleus"/>
    <property type="evidence" value="ECO:0007669"/>
    <property type="project" value="TreeGrafter"/>
</dbReference>
<gene>
    <name evidence="9" type="ORF">GUITHDRAFT_109887</name>
</gene>
<evidence type="ECO:0000313" key="11">
    <source>
        <dbReference type="Proteomes" id="UP000011087"/>
    </source>
</evidence>
<evidence type="ECO:0000256" key="2">
    <source>
        <dbReference type="ARBA" id="ARBA00022527"/>
    </source>
</evidence>
<dbReference type="PROSITE" id="PS00108">
    <property type="entry name" value="PROTEIN_KINASE_ST"/>
    <property type="match status" value="1"/>
</dbReference>
<evidence type="ECO:0000313" key="10">
    <source>
        <dbReference type="EnsemblProtists" id="EKX44103"/>
    </source>
</evidence>
<dbReference type="SMART" id="SM00220">
    <property type="entry name" value="S_TKc"/>
    <property type="match status" value="1"/>
</dbReference>
<feature type="compositionally biased region" description="Basic and acidic residues" evidence="6">
    <location>
        <begin position="544"/>
        <end position="558"/>
    </location>
</feature>
<dbReference type="SUPFAM" id="SSF49879">
    <property type="entry name" value="SMAD/FHA domain"/>
    <property type="match status" value="2"/>
</dbReference>
<dbReference type="STRING" id="905079.L1J6D5"/>
<organism evidence="9">
    <name type="scientific">Guillardia theta (strain CCMP2712)</name>
    <name type="common">Cryptophyte</name>
    <dbReference type="NCBI Taxonomy" id="905079"/>
    <lineage>
        <taxon>Eukaryota</taxon>
        <taxon>Cryptophyceae</taxon>
        <taxon>Pyrenomonadales</taxon>
        <taxon>Geminigeraceae</taxon>
        <taxon>Guillardia</taxon>
    </lineage>
</organism>
<keyword evidence="3" id="KW-0418">Kinase</keyword>
<dbReference type="SMART" id="SM00240">
    <property type="entry name" value="FHA"/>
    <property type="match status" value="2"/>
</dbReference>
<dbReference type="InterPro" id="IPR000719">
    <property type="entry name" value="Prot_kinase_dom"/>
</dbReference>
<reference evidence="10" key="3">
    <citation type="submission" date="2015-06" db="UniProtKB">
        <authorList>
            <consortium name="EnsemblProtists"/>
        </authorList>
    </citation>
    <scope>IDENTIFICATION</scope>
</reference>
<feature type="domain" description="FHA" evidence="7">
    <location>
        <begin position="23"/>
        <end position="75"/>
    </location>
</feature>
<comment type="catalytic activity">
    <reaction evidence="5">
        <text>L-seryl-[protein] + ATP = O-phospho-L-seryl-[protein] + ADP + H(+)</text>
        <dbReference type="Rhea" id="RHEA:17989"/>
        <dbReference type="Rhea" id="RHEA-COMP:9863"/>
        <dbReference type="Rhea" id="RHEA-COMP:11604"/>
        <dbReference type="ChEBI" id="CHEBI:15378"/>
        <dbReference type="ChEBI" id="CHEBI:29999"/>
        <dbReference type="ChEBI" id="CHEBI:30616"/>
        <dbReference type="ChEBI" id="CHEBI:83421"/>
        <dbReference type="ChEBI" id="CHEBI:456216"/>
        <dbReference type="EC" id="2.7.11.1"/>
    </reaction>
</comment>
<dbReference type="PROSITE" id="PS50006">
    <property type="entry name" value="FHA_DOMAIN"/>
    <property type="match status" value="2"/>
</dbReference>
<dbReference type="OMA" id="HNIRRTQ"/>
<feature type="region of interest" description="Disordered" evidence="6">
    <location>
        <begin position="544"/>
        <end position="577"/>
    </location>
</feature>
<dbReference type="Gene3D" id="3.30.200.20">
    <property type="entry name" value="Phosphorylase Kinase, domain 1"/>
    <property type="match status" value="1"/>
</dbReference>
<sequence>MLILRSLNTQKGCDLALTESKCILFGRHDRCQVVLYDKFASSLHARLVTHKEEEEFTVTLHDLSTNGAYVNQDKIGRGRTAVVKVGDCISMGRPPRALENGLFLDYWAWHGGMEAHPGKRFLIRMGSDKFFALDKKMVMVGRQEGCDVLVPVKDVSKQHCRITFMLRSGSEHVFGSMEDETEYEIKLEHLSTTNRTYANHMTVEGSVELRHLDVIDLSRKHSNSFLFIDKKKQTFVSYKLEQVHQSSENTPITAASVVPRPTEDQAAINAEYAGLTKKYNILEKFHENKSVGIEMRRVVRKADKQVFVCKKFKSIQRRNTQSDEQRNKELDLMMMVKHPHLSEGQIVKLEDVCIDRSSLCIVMEQLAGDFFDYLSQVLQDPENSDGIEESLAAKWFAQIFDALDYLHDRQIIHRDLKPENILLTRLDPSGDTKLCDFGVSKLIPDGRCSSYIGTPGYIAPEVSEGGAKPYDFKVDSWSLGFTLYQMLSGLDIKALGNLPTGFAAAAAASDRESDDEEFPGERWKCLSFLVKDLISSLVKPDPRERISAKEAKKHDWFKSADSPALRTRARKRNRTAS</sequence>
<dbReference type="AlphaFoldDB" id="L1J6D5"/>
<feature type="domain" description="FHA" evidence="7">
    <location>
        <begin position="138"/>
        <end position="203"/>
    </location>
</feature>
<evidence type="ECO:0000259" key="8">
    <source>
        <dbReference type="PROSITE" id="PS50011"/>
    </source>
</evidence>
<dbReference type="SUPFAM" id="SSF56112">
    <property type="entry name" value="Protein kinase-like (PK-like)"/>
    <property type="match status" value="1"/>
</dbReference>
<dbReference type="OrthoDB" id="4062651at2759"/>
<dbReference type="InterPro" id="IPR000253">
    <property type="entry name" value="FHA_dom"/>
</dbReference>
<dbReference type="HOGENOM" id="CLU_472882_0_0_1"/>
<reference evidence="11" key="2">
    <citation type="submission" date="2012-11" db="EMBL/GenBank/DDBJ databases">
        <authorList>
            <person name="Kuo A."/>
            <person name="Curtis B.A."/>
            <person name="Tanifuji G."/>
            <person name="Burki F."/>
            <person name="Gruber A."/>
            <person name="Irimia M."/>
            <person name="Maruyama S."/>
            <person name="Arias M.C."/>
            <person name="Ball S.G."/>
            <person name="Gile G.H."/>
            <person name="Hirakawa Y."/>
            <person name="Hopkins J.F."/>
            <person name="Rensing S.A."/>
            <person name="Schmutz J."/>
            <person name="Symeonidi A."/>
            <person name="Elias M."/>
            <person name="Eveleigh R.J."/>
            <person name="Herman E.K."/>
            <person name="Klute M.J."/>
            <person name="Nakayama T."/>
            <person name="Obornik M."/>
            <person name="Reyes-Prieto A."/>
            <person name="Armbrust E.V."/>
            <person name="Aves S.J."/>
            <person name="Beiko R.G."/>
            <person name="Coutinho P."/>
            <person name="Dacks J.B."/>
            <person name="Durnford D.G."/>
            <person name="Fast N.M."/>
            <person name="Green B.R."/>
            <person name="Grisdale C."/>
            <person name="Hempe F."/>
            <person name="Henrissat B."/>
            <person name="Hoppner M.P."/>
            <person name="Ishida K.-I."/>
            <person name="Kim E."/>
            <person name="Koreny L."/>
            <person name="Kroth P.G."/>
            <person name="Liu Y."/>
            <person name="Malik S.-B."/>
            <person name="Maier U.G."/>
            <person name="McRose D."/>
            <person name="Mock T."/>
            <person name="Neilson J.A."/>
            <person name="Onodera N.T."/>
            <person name="Poole A.M."/>
            <person name="Pritham E.J."/>
            <person name="Richards T.A."/>
            <person name="Rocap G."/>
            <person name="Roy S.W."/>
            <person name="Sarai C."/>
            <person name="Schaack S."/>
            <person name="Shirato S."/>
            <person name="Slamovits C.H."/>
            <person name="Spencer D.F."/>
            <person name="Suzuki S."/>
            <person name="Worden A.Z."/>
            <person name="Zauner S."/>
            <person name="Barry K."/>
            <person name="Bell C."/>
            <person name="Bharti A.K."/>
            <person name="Crow J.A."/>
            <person name="Grimwood J."/>
            <person name="Kramer R."/>
            <person name="Lindquist E."/>
            <person name="Lucas S."/>
            <person name="Salamov A."/>
            <person name="McFadden G.I."/>
            <person name="Lane C.E."/>
            <person name="Keeling P.J."/>
            <person name="Gray M.W."/>
            <person name="Grigoriev I.V."/>
            <person name="Archibald J.M."/>
        </authorList>
    </citation>
    <scope>NUCLEOTIDE SEQUENCE</scope>
    <source>
        <strain evidence="11">CCMP2712</strain>
    </source>
</reference>
<keyword evidence="2" id="KW-0723">Serine/threonine-protein kinase</keyword>
<dbReference type="Pfam" id="PF00498">
    <property type="entry name" value="FHA"/>
    <property type="match status" value="2"/>
</dbReference>
<evidence type="ECO:0000256" key="5">
    <source>
        <dbReference type="ARBA" id="ARBA00048679"/>
    </source>
</evidence>
<dbReference type="Gene3D" id="1.10.510.10">
    <property type="entry name" value="Transferase(Phosphotransferase) domain 1"/>
    <property type="match status" value="1"/>
</dbReference>
<evidence type="ECO:0000256" key="3">
    <source>
        <dbReference type="ARBA" id="ARBA00022777"/>
    </source>
</evidence>
<dbReference type="Gene3D" id="2.60.200.20">
    <property type="match status" value="2"/>
</dbReference>
<dbReference type="EMBL" id="JH993006">
    <property type="protein sequence ID" value="EKX44103.1"/>
    <property type="molecule type" value="Genomic_DNA"/>
</dbReference>
<keyword evidence="3" id="KW-0808">Transferase</keyword>
<dbReference type="KEGG" id="gtt:GUITHDRAFT_109887"/>
<dbReference type="Pfam" id="PF00069">
    <property type="entry name" value="Pkinase"/>
    <property type="match status" value="1"/>
</dbReference>
<dbReference type="InterPro" id="IPR011009">
    <property type="entry name" value="Kinase-like_dom_sf"/>
</dbReference>
<comment type="catalytic activity">
    <reaction evidence="4">
        <text>L-threonyl-[protein] + ATP = O-phospho-L-threonyl-[protein] + ADP + H(+)</text>
        <dbReference type="Rhea" id="RHEA:46608"/>
        <dbReference type="Rhea" id="RHEA-COMP:11060"/>
        <dbReference type="Rhea" id="RHEA-COMP:11605"/>
        <dbReference type="ChEBI" id="CHEBI:15378"/>
        <dbReference type="ChEBI" id="CHEBI:30013"/>
        <dbReference type="ChEBI" id="CHEBI:30616"/>
        <dbReference type="ChEBI" id="CHEBI:61977"/>
        <dbReference type="ChEBI" id="CHEBI:456216"/>
        <dbReference type="EC" id="2.7.11.1"/>
    </reaction>
</comment>
<evidence type="ECO:0000259" key="7">
    <source>
        <dbReference type="PROSITE" id="PS50006"/>
    </source>
</evidence>
<dbReference type="eggNOG" id="KOG0583">
    <property type="taxonomic scope" value="Eukaryota"/>
</dbReference>
<dbReference type="PaxDb" id="55529-EKX44103"/>
<evidence type="ECO:0000313" key="9">
    <source>
        <dbReference type="EMBL" id="EKX44103.1"/>
    </source>
</evidence>
<evidence type="ECO:0000256" key="4">
    <source>
        <dbReference type="ARBA" id="ARBA00047899"/>
    </source>
</evidence>
<proteinExistence type="predicted"/>
<dbReference type="PROSITE" id="PS50011">
    <property type="entry name" value="PROTEIN_KINASE_DOM"/>
    <property type="match status" value="1"/>
</dbReference>
<dbReference type="GO" id="GO:0044773">
    <property type="term" value="P:mitotic DNA damage checkpoint signaling"/>
    <property type="evidence" value="ECO:0007669"/>
    <property type="project" value="TreeGrafter"/>
</dbReference>
<accession>L1J6D5</accession>
<name>L1J6D5_GUITC</name>
<dbReference type="EC" id="2.7.11.1" evidence="1"/>
<reference evidence="9 11" key="1">
    <citation type="journal article" date="2012" name="Nature">
        <title>Algal genomes reveal evolutionary mosaicism and the fate of nucleomorphs.</title>
        <authorList>
            <consortium name="DOE Joint Genome Institute"/>
            <person name="Curtis B.A."/>
            <person name="Tanifuji G."/>
            <person name="Burki F."/>
            <person name="Gruber A."/>
            <person name="Irimia M."/>
            <person name="Maruyama S."/>
            <person name="Arias M.C."/>
            <person name="Ball S.G."/>
            <person name="Gile G.H."/>
            <person name="Hirakawa Y."/>
            <person name="Hopkins J.F."/>
            <person name="Kuo A."/>
            <person name="Rensing S.A."/>
            <person name="Schmutz J."/>
            <person name="Symeonidi A."/>
            <person name="Elias M."/>
            <person name="Eveleigh R.J."/>
            <person name="Herman E.K."/>
            <person name="Klute M.J."/>
            <person name="Nakayama T."/>
            <person name="Obornik M."/>
            <person name="Reyes-Prieto A."/>
            <person name="Armbrust E.V."/>
            <person name="Aves S.J."/>
            <person name="Beiko R.G."/>
            <person name="Coutinho P."/>
            <person name="Dacks J.B."/>
            <person name="Durnford D.G."/>
            <person name="Fast N.M."/>
            <person name="Green B.R."/>
            <person name="Grisdale C.J."/>
            <person name="Hempel F."/>
            <person name="Henrissat B."/>
            <person name="Hoppner M.P."/>
            <person name="Ishida K."/>
            <person name="Kim E."/>
            <person name="Koreny L."/>
            <person name="Kroth P.G."/>
            <person name="Liu Y."/>
            <person name="Malik S.B."/>
            <person name="Maier U.G."/>
            <person name="McRose D."/>
            <person name="Mock T."/>
            <person name="Neilson J.A."/>
            <person name="Onodera N.T."/>
            <person name="Poole A.M."/>
            <person name="Pritham E.J."/>
            <person name="Richards T.A."/>
            <person name="Rocap G."/>
            <person name="Roy S.W."/>
            <person name="Sarai C."/>
            <person name="Schaack S."/>
            <person name="Shirato S."/>
            <person name="Slamovits C.H."/>
            <person name="Spencer D.F."/>
            <person name="Suzuki S."/>
            <person name="Worden A.Z."/>
            <person name="Zauner S."/>
            <person name="Barry K."/>
            <person name="Bell C."/>
            <person name="Bharti A.K."/>
            <person name="Crow J.A."/>
            <person name="Grimwood J."/>
            <person name="Kramer R."/>
            <person name="Lindquist E."/>
            <person name="Lucas S."/>
            <person name="Salamov A."/>
            <person name="McFadden G.I."/>
            <person name="Lane C.E."/>
            <person name="Keeling P.J."/>
            <person name="Gray M.W."/>
            <person name="Grigoriev I.V."/>
            <person name="Archibald J.M."/>
        </authorList>
    </citation>
    <scope>NUCLEOTIDE SEQUENCE</scope>
    <source>
        <strain evidence="9 11">CCMP2712</strain>
    </source>
</reference>